<dbReference type="Proteomes" id="UP000397656">
    <property type="component" value="Chromosome 1"/>
</dbReference>
<dbReference type="RefSeq" id="WP_150983408.1">
    <property type="nucleotide sequence ID" value="NZ_CP062803.1"/>
</dbReference>
<protein>
    <submittedName>
        <fullName evidence="1">Uncharacterized protein</fullName>
    </submittedName>
</protein>
<name>A0A643G2X0_9BURK</name>
<evidence type="ECO:0000313" key="1">
    <source>
        <dbReference type="EMBL" id="QOT78277.1"/>
    </source>
</evidence>
<proteinExistence type="predicted"/>
<reference evidence="1 2" key="1">
    <citation type="submission" date="2020-10" db="EMBL/GenBank/DDBJ databases">
        <title>Complete genome sequence of Cupriavidus basilensis CCUG 49340T.</title>
        <authorList>
            <person name="Salva-Serra F."/>
            <person name="Donoso R.A."/>
            <person name="Cho K.H."/>
            <person name="Yoo J.A."/>
            <person name="Lee K."/>
            <person name="Yoon S.-H."/>
            <person name="Perez-Pantoja D."/>
            <person name="Moore E.R.B."/>
        </authorList>
    </citation>
    <scope>NUCLEOTIDE SEQUENCE [LARGE SCALE GENOMIC DNA]</scope>
    <source>
        <strain evidence="2">CCUG 49340</strain>
    </source>
</reference>
<evidence type="ECO:0000313" key="2">
    <source>
        <dbReference type="Proteomes" id="UP000397656"/>
    </source>
</evidence>
<accession>A0A643G2X0</accession>
<dbReference type="EMBL" id="CP062803">
    <property type="protein sequence ID" value="QOT78277.1"/>
    <property type="molecule type" value="Genomic_DNA"/>
</dbReference>
<dbReference type="AlphaFoldDB" id="A0A643G2X0"/>
<sequence>MLSKLNALRKEVRALSRKAVLTVSKGALPGGPAYYEHLARFFDDLILRAAGELQIVGLAAAVELGVAARHHLDLCGSAALRSDRAELRVLYWALSRRMTTFAPDSMCDAEPQRSPGRQSGPASDCPAPCQACHELLGEPRRAHGHEGMQPLDLPVRRRLGCETVSELQPFRCTSCGAAWQRSQSACEPFANWFIRSALGRAGR</sequence>
<gene>
    <name evidence="1" type="ORF">F7R26_009850</name>
</gene>
<organism evidence="1 2">
    <name type="scientific">Cupriavidus basilensis</name>
    <dbReference type="NCBI Taxonomy" id="68895"/>
    <lineage>
        <taxon>Bacteria</taxon>
        <taxon>Pseudomonadati</taxon>
        <taxon>Pseudomonadota</taxon>
        <taxon>Betaproteobacteria</taxon>
        <taxon>Burkholderiales</taxon>
        <taxon>Burkholderiaceae</taxon>
        <taxon>Cupriavidus</taxon>
    </lineage>
</organism>
<dbReference type="GeneID" id="98401205"/>